<dbReference type="AlphaFoldDB" id="A0A8D3BZ70"/>
<dbReference type="InterPro" id="IPR008979">
    <property type="entry name" value="Galactose-bd-like_sf"/>
</dbReference>
<dbReference type="Gene3D" id="2.60.120.260">
    <property type="entry name" value="Galactose-binding domain-like"/>
    <property type="match status" value="1"/>
</dbReference>
<evidence type="ECO:0000259" key="14">
    <source>
        <dbReference type="PROSITE" id="PS50025"/>
    </source>
</evidence>
<dbReference type="CDD" id="cd00110">
    <property type="entry name" value="LamG"/>
    <property type="match status" value="3"/>
</dbReference>
<dbReference type="Gene3D" id="2.60.120.1000">
    <property type="match status" value="1"/>
</dbReference>
<feature type="chain" id="PRO_5034484078" evidence="12">
    <location>
        <begin position="21"/>
        <end position="1202"/>
    </location>
</feature>
<feature type="domain" description="EGF-like" evidence="15">
    <location>
        <begin position="538"/>
        <end position="575"/>
    </location>
</feature>
<evidence type="ECO:0000256" key="8">
    <source>
        <dbReference type="ARBA" id="ARBA00023136"/>
    </source>
</evidence>
<dbReference type="SUPFAM" id="SSF56496">
    <property type="entry name" value="Fibrinogen C-terminal domain-like"/>
    <property type="match status" value="1"/>
</dbReference>
<evidence type="ECO:0000256" key="12">
    <source>
        <dbReference type="SAM" id="SignalP"/>
    </source>
</evidence>
<evidence type="ECO:0000256" key="6">
    <source>
        <dbReference type="ARBA" id="ARBA00022737"/>
    </source>
</evidence>
<dbReference type="PROSITE" id="PS50025">
    <property type="entry name" value="LAM_G_DOMAIN"/>
    <property type="match status" value="3"/>
</dbReference>
<feature type="signal peptide" evidence="12">
    <location>
        <begin position="1"/>
        <end position="20"/>
    </location>
</feature>
<dbReference type="CDD" id="cd00054">
    <property type="entry name" value="EGF_CA"/>
    <property type="match status" value="1"/>
</dbReference>
<evidence type="ECO:0000256" key="11">
    <source>
        <dbReference type="PROSITE-ProRule" id="PRU00122"/>
    </source>
</evidence>
<dbReference type="PROSITE" id="PS01285">
    <property type="entry name" value="FA58C_1"/>
    <property type="match status" value="1"/>
</dbReference>
<dbReference type="GO" id="GO:0016020">
    <property type="term" value="C:membrane"/>
    <property type="evidence" value="ECO:0007669"/>
    <property type="project" value="UniProtKB-SubCell"/>
</dbReference>
<organism evidence="17 18">
    <name type="scientific">Scophthalmus maximus</name>
    <name type="common">Turbot</name>
    <name type="synonym">Psetta maxima</name>
    <dbReference type="NCBI Taxonomy" id="52904"/>
    <lineage>
        <taxon>Eukaryota</taxon>
        <taxon>Metazoa</taxon>
        <taxon>Chordata</taxon>
        <taxon>Craniata</taxon>
        <taxon>Vertebrata</taxon>
        <taxon>Euteleostomi</taxon>
        <taxon>Actinopterygii</taxon>
        <taxon>Neopterygii</taxon>
        <taxon>Teleostei</taxon>
        <taxon>Neoteleostei</taxon>
        <taxon>Acanthomorphata</taxon>
        <taxon>Carangaria</taxon>
        <taxon>Pleuronectiformes</taxon>
        <taxon>Pleuronectoidei</taxon>
        <taxon>Scophthalmidae</taxon>
        <taxon>Scophthalmus</taxon>
    </lineage>
</organism>
<protein>
    <submittedName>
        <fullName evidence="17">Contactin associated protein 1</fullName>
    </submittedName>
</protein>
<keyword evidence="4" id="KW-0812">Transmembrane</keyword>
<dbReference type="SMART" id="SM00282">
    <property type="entry name" value="LamG"/>
    <property type="match status" value="3"/>
</dbReference>
<feature type="disulfide bond" evidence="11">
    <location>
        <begin position="924"/>
        <end position="951"/>
    </location>
</feature>
<keyword evidence="9 11" id="KW-1015">Disulfide bond</keyword>
<dbReference type="Gene3D" id="2.60.120.200">
    <property type="match status" value="4"/>
</dbReference>
<dbReference type="SUPFAM" id="SSF49899">
    <property type="entry name" value="Concanavalin A-like lectins/glucanases"/>
    <property type="match status" value="4"/>
</dbReference>
<evidence type="ECO:0000256" key="9">
    <source>
        <dbReference type="ARBA" id="ARBA00023157"/>
    </source>
</evidence>
<dbReference type="InterPro" id="IPR036056">
    <property type="entry name" value="Fibrinogen-like_C"/>
</dbReference>
<dbReference type="InterPro" id="IPR050372">
    <property type="entry name" value="Neurexin-related_CASP"/>
</dbReference>
<dbReference type="InterPro" id="IPR013320">
    <property type="entry name" value="ConA-like_dom_sf"/>
</dbReference>
<keyword evidence="3 10" id="KW-0245">EGF-like domain</keyword>
<feature type="domain" description="F5/8 type C" evidence="13">
    <location>
        <begin position="23"/>
        <end position="168"/>
    </location>
</feature>
<feature type="domain" description="Fibrinogen C-terminal" evidence="16">
    <location>
        <begin position="574"/>
        <end position="633"/>
    </location>
</feature>
<evidence type="ECO:0000256" key="7">
    <source>
        <dbReference type="ARBA" id="ARBA00022989"/>
    </source>
</evidence>
<dbReference type="PROSITE" id="PS50022">
    <property type="entry name" value="FA58C_3"/>
    <property type="match status" value="1"/>
</dbReference>
<keyword evidence="7" id="KW-1133">Transmembrane helix</keyword>
<keyword evidence="6" id="KW-0677">Repeat</keyword>
<evidence type="ECO:0000256" key="10">
    <source>
        <dbReference type="PROSITE-ProRule" id="PRU00076"/>
    </source>
</evidence>
<dbReference type="FunFam" id="2.10.25.10:FF:000015">
    <property type="entry name" value="neurexin-1 isoform X1"/>
    <property type="match status" value="1"/>
</dbReference>
<dbReference type="PROSITE" id="PS51406">
    <property type="entry name" value="FIBRINOGEN_C_2"/>
    <property type="match status" value="1"/>
</dbReference>
<dbReference type="Pfam" id="PF00754">
    <property type="entry name" value="F5_F8_type_C"/>
    <property type="match status" value="1"/>
</dbReference>
<dbReference type="InterPro" id="IPR000742">
    <property type="entry name" value="EGF"/>
</dbReference>
<dbReference type="Ensembl" id="ENSSMAT00000059627.1">
    <property type="protein sequence ID" value="ENSSMAP00000040328.1"/>
    <property type="gene ID" value="ENSSMAG00000006378.2"/>
</dbReference>
<comment type="subcellular location">
    <subcellularLocation>
        <location evidence="1">Membrane</location>
        <topology evidence="1">Single-pass type I membrane protein</topology>
    </subcellularLocation>
</comment>
<dbReference type="SMART" id="SM00231">
    <property type="entry name" value="FA58C"/>
    <property type="match status" value="1"/>
</dbReference>
<evidence type="ECO:0000256" key="1">
    <source>
        <dbReference type="ARBA" id="ARBA00004479"/>
    </source>
</evidence>
<comment type="caution">
    <text evidence="10">Lacks conserved residue(s) required for the propagation of feature annotation.</text>
</comment>
<dbReference type="PROSITE" id="PS50026">
    <property type="entry name" value="EGF_3"/>
    <property type="match status" value="1"/>
</dbReference>
<accession>A0A8D3BZ70</accession>
<dbReference type="InterPro" id="IPR002181">
    <property type="entry name" value="Fibrinogen_a/b/g_C_dom"/>
</dbReference>
<dbReference type="PANTHER" id="PTHR15036">
    <property type="entry name" value="PIKACHURIN-LIKE PROTEIN"/>
    <property type="match status" value="1"/>
</dbReference>
<reference evidence="17" key="2">
    <citation type="submission" date="2025-08" db="UniProtKB">
        <authorList>
            <consortium name="Ensembl"/>
        </authorList>
    </citation>
    <scope>IDENTIFICATION</scope>
</reference>
<dbReference type="SUPFAM" id="SSF49785">
    <property type="entry name" value="Galactose-binding domain-like"/>
    <property type="match status" value="1"/>
</dbReference>
<dbReference type="InterPro" id="IPR000421">
    <property type="entry name" value="FA58C"/>
</dbReference>
<gene>
    <name evidence="17" type="primary">cntnap1</name>
</gene>
<proteinExistence type="inferred from homology"/>
<feature type="domain" description="Laminin G" evidence="14">
    <location>
        <begin position="784"/>
        <end position="951"/>
    </location>
</feature>
<comment type="similarity">
    <text evidence="2">Belongs to the neurexin family.</text>
</comment>
<evidence type="ECO:0000256" key="3">
    <source>
        <dbReference type="ARBA" id="ARBA00022536"/>
    </source>
</evidence>
<dbReference type="InterPro" id="IPR001791">
    <property type="entry name" value="Laminin_G"/>
</dbReference>
<evidence type="ECO:0000259" key="13">
    <source>
        <dbReference type="PROSITE" id="PS50022"/>
    </source>
</evidence>
<dbReference type="GeneTree" id="ENSGT00940000166174"/>
<dbReference type="CDD" id="cd00057">
    <property type="entry name" value="FA58C"/>
    <property type="match status" value="1"/>
</dbReference>
<feature type="domain" description="Laminin G" evidence="14">
    <location>
        <begin position="358"/>
        <end position="536"/>
    </location>
</feature>
<evidence type="ECO:0000256" key="5">
    <source>
        <dbReference type="ARBA" id="ARBA00022729"/>
    </source>
</evidence>
<dbReference type="Pfam" id="PF02210">
    <property type="entry name" value="Laminin_G_2"/>
    <property type="match status" value="3"/>
</dbReference>
<evidence type="ECO:0000313" key="18">
    <source>
        <dbReference type="Proteomes" id="UP000694558"/>
    </source>
</evidence>
<reference evidence="17" key="1">
    <citation type="submission" date="2023-05" db="EMBL/GenBank/DDBJ databases">
        <title>High-quality long-read genome of Scophthalmus maximus.</title>
        <authorList>
            <person name="Lien S."/>
            <person name="Martinez P."/>
        </authorList>
    </citation>
    <scope>NUCLEOTIDE SEQUENCE [LARGE SCALE GENOMIC DNA]</scope>
</reference>
<sequence length="1202" mass="137637">MTCKILSICLLILAFQHCSSRECVDPLVSGLYASSFLASSRYNFLYSANFAKLYGSSGWSPSPRDRQPWLQVDLGRKYRLVAIATQGTFNSYDWVSKYSLLYGDRPDSWTPYIMKGGNSTMPGNWNYYQVKRNVFHYAFTAKHIRLLPLAWNTEDGGKIGVRLELFGCPYDSYVLQYNGDDSVIYMYPGTRSRTLHDHIAINFKTLEQDGLLLHSEGIQGDLFTLELKRGRLYLHISLGSSVVHRVDGRTTLTAGSLLDNLHWHYVTVKRYGRQVNFTVDSQTVTAVLAGEFIHLDLDTKLYVGGVIEKNLPHLPTTPNFRGCLENVFINDVNIIDKAQREESDIYIPRKVELKTNHLPMTFAGPNNYLQVPGFFRRPRMFVKFKFRSWDYTGLLMFTRFADDLGALELGLSEGQINVTIFQPGKKKLQFAAGYRLNDGYWHTVDLAARDNLMTLTIDEEEGSPLKITNPFTIRTGDRYFFGGCPKTNNTIRKCETKLNRFHGCMQHIFIDNEQLDIDIILQRQWGRYAELLLGTCGITDRCTPNPCEHEGRCIQSWDDFICLCENTGYKGEVCHMSVYKESCEAYRLSGKYWSGNYTIDPDLSGPLKPFEVYCKMKSYKAWTVILNDRVDGTKVTGSSINRPYIGDVNYWNASWDEVTALANSSMYCEQWIDYSCYKSRLLNTPNGRPFGYWIGRNNVSHYYWGGTYREVQKCGCAINQTCTDPRFQCNCDADYRQWYSDKGYLDWRDHLPVRRVVVGDTNRTGSEAQFTVGPLRCHGDRNIWNTIAFTKPTYITFPTFRPGSSADISFHFKTYRDHGVFLENSDEQLRNFIRIELNTTQNLVFLFMVGDGIINVTLHSPMPLNDNEWHFVQAELNVKLARIKVDYQPWAVRRFPGQTFVTMKFSHPLLVGAANRTLRPFLGCLRGLRMNGVPLDLEGKVNEEQGIRRNCTGQCLNATYTVSKQRIRWAAWANWIDPHFDNFSLGYNDTADDVEFSFSTVHTPAVLLYISSFVQDYIAIILKTDGSVDLRYKLGLITHKYQHNAPGFIGCISGVRYNVYAPLKALFRPNETDPPVTTQGYVSESNCGAFPPVLGYVPWEVDPWFTSIGEFVSMAHDLVIHKENCLFSLLLSLVPVLLTLPLSQMTHIGRLKYSFPFFPLKSSNPLSELGCRTPTWTFSVSTSIRLQTEIYFMAQDKKKITQ</sequence>
<evidence type="ECO:0000256" key="2">
    <source>
        <dbReference type="ARBA" id="ARBA00010241"/>
    </source>
</evidence>
<dbReference type="PANTHER" id="PTHR15036:SF43">
    <property type="entry name" value="CONTACTIN-ASSOCIATED PROTEIN 1"/>
    <property type="match status" value="1"/>
</dbReference>
<evidence type="ECO:0000259" key="16">
    <source>
        <dbReference type="PROSITE" id="PS51406"/>
    </source>
</evidence>
<feature type="domain" description="Laminin G" evidence="14">
    <location>
        <begin position="174"/>
        <end position="355"/>
    </location>
</feature>
<dbReference type="Proteomes" id="UP000694558">
    <property type="component" value="Chromosome 19"/>
</dbReference>
<name>A0A8D3BZ70_SCOMX</name>
<dbReference type="Gene3D" id="2.10.25.10">
    <property type="entry name" value="Laminin"/>
    <property type="match status" value="1"/>
</dbReference>
<keyword evidence="5 12" id="KW-0732">Signal</keyword>
<dbReference type="Pfam" id="PF00008">
    <property type="entry name" value="EGF"/>
    <property type="match status" value="1"/>
</dbReference>
<evidence type="ECO:0000256" key="4">
    <source>
        <dbReference type="ARBA" id="ARBA00022692"/>
    </source>
</evidence>
<keyword evidence="8" id="KW-0472">Membrane</keyword>
<evidence type="ECO:0000313" key="17">
    <source>
        <dbReference type="Ensembl" id="ENSSMAP00000040328.1"/>
    </source>
</evidence>
<dbReference type="FunFam" id="2.60.120.260:FF:000016">
    <property type="entry name" value="Contactin-associated protein-like 4 isoform 1"/>
    <property type="match status" value="1"/>
</dbReference>
<evidence type="ECO:0000259" key="15">
    <source>
        <dbReference type="PROSITE" id="PS50026"/>
    </source>
</evidence>